<dbReference type="AlphaFoldDB" id="A0A8E0IFP7"/>
<comment type="caution">
    <text evidence="1">The sequence shown here is derived from an EMBL/GenBank/DDBJ whole genome shotgun (WGS) entry which is preliminary data.</text>
</comment>
<protein>
    <submittedName>
        <fullName evidence="1">Uncharacterized protein</fullName>
    </submittedName>
</protein>
<dbReference type="EMBL" id="ANJX01000394">
    <property type="protein sequence ID" value="EPC50585.1"/>
    <property type="molecule type" value="Genomic_DNA"/>
</dbReference>
<dbReference type="Proteomes" id="UP000014249">
    <property type="component" value="Unassembled WGS sequence"/>
</dbReference>
<evidence type="ECO:0000313" key="1">
    <source>
        <dbReference type="EMBL" id="EPC50585.1"/>
    </source>
</evidence>
<name>A0A8E0IFP7_LACPA</name>
<proteinExistence type="predicted"/>
<gene>
    <name evidence="1" type="ORF">Lpp77_14192</name>
</gene>
<evidence type="ECO:0000313" key="2">
    <source>
        <dbReference type="Proteomes" id="UP000014249"/>
    </source>
</evidence>
<organism evidence="1 2">
    <name type="scientific">Lacticaseibacillus paracasei subsp. paracasei CNCM I-4270</name>
    <dbReference type="NCBI Taxonomy" id="1256202"/>
    <lineage>
        <taxon>Bacteria</taxon>
        <taxon>Bacillati</taxon>
        <taxon>Bacillota</taxon>
        <taxon>Bacilli</taxon>
        <taxon>Lactobacillales</taxon>
        <taxon>Lactobacillaceae</taxon>
        <taxon>Lacticaseibacillus</taxon>
    </lineage>
</organism>
<reference evidence="1 2" key="1">
    <citation type="journal article" date="2013" name="PLoS ONE">
        <title>Lactobacillus paracasei comparative genomics: towards species pan-genome definition and exploitation of diversity.</title>
        <authorList>
            <person name="Smokvina T."/>
            <person name="Wels M."/>
            <person name="Polka J."/>
            <person name="Chervaux C."/>
            <person name="Brisse S."/>
            <person name="Boekhorst J."/>
            <person name="van Hylckama Vlieg J.E."/>
            <person name="Siezen R.J."/>
        </authorList>
    </citation>
    <scope>NUCLEOTIDE SEQUENCE [LARGE SCALE GENOMIC DNA]</scope>
    <source>
        <strain evidence="1 2">CNCM I-4270</strain>
    </source>
</reference>
<sequence length="64" mass="7286">MRSCHLLVCEQHPVPTELLGLLNSLILRRDLATALGVALQLKELGVILDNLYYKLGEWRKAEKE</sequence>
<accession>A0A8E0IFP7</accession>